<dbReference type="Gene3D" id="3.40.50.300">
    <property type="entry name" value="P-loop containing nucleotide triphosphate hydrolases"/>
    <property type="match status" value="1"/>
</dbReference>
<dbReference type="Proteomes" id="UP001217485">
    <property type="component" value="Unassembled WGS sequence"/>
</dbReference>
<evidence type="ECO:0000313" key="2">
    <source>
        <dbReference type="EMBL" id="MDC0679391.1"/>
    </source>
</evidence>
<dbReference type="Pfam" id="PF19975">
    <property type="entry name" value="DO-GTPase1"/>
    <property type="match status" value="1"/>
</dbReference>
<name>A0ABT5BZ56_9BACT</name>
<evidence type="ECO:0000259" key="1">
    <source>
        <dbReference type="Pfam" id="PF19975"/>
    </source>
</evidence>
<dbReference type="EMBL" id="JAQNDK010000002">
    <property type="protein sequence ID" value="MDC0679391.1"/>
    <property type="molecule type" value="Genomic_DNA"/>
</dbReference>
<dbReference type="InterPro" id="IPR045530">
    <property type="entry name" value="DO-GTPase1"/>
</dbReference>
<dbReference type="SUPFAM" id="SSF52540">
    <property type="entry name" value="P-loop containing nucleoside triphosphate hydrolases"/>
    <property type="match status" value="1"/>
</dbReference>
<reference evidence="2 3" key="1">
    <citation type="submission" date="2023-01" db="EMBL/GenBank/DDBJ databases">
        <title>Minimal conservation of predation-associated metabolite biosynthetic gene clusters underscores biosynthetic potential of Myxococcota including descriptions for ten novel species: Archangium lansinium sp. nov., Myxococcus landrumus sp. nov., Nannocystis bai.</title>
        <authorList>
            <person name="Ahearne A."/>
            <person name="Stevens C."/>
            <person name="Dowd S."/>
        </authorList>
    </citation>
    <scope>NUCLEOTIDE SEQUENCE [LARGE SCALE GENOMIC DNA]</scope>
    <source>
        <strain evidence="2 3">WIWO2</strain>
    </source>
</reference>
<evidence type="ECO:0000313" key="3">
    <source>
        <dbReference type="Proteomes" id="UP001217485"/>
    </source>
</evidence>
<keyword evidence="3" id="KW-1185">Reference proteome</keyword>
<proteinExistence type="predicted"/>
<dbReference type="RefSeq" id="WP_272096364.1">
    <property type="nucleotide sequence ID" value="NZ_JAQNDK010000002.1"/>
</dbReference>
<accession>A0ABT5BZ56</accession>
<organism evidence="2 3">
    <name type="scientific">Sorangium atrum</name>
    <dbReference type="NCBI Taxonomy" id="2995308"/>
    <lineage>
        <taxon>Bacteria</taxon>
        <taxon>Pseudomonadati</taxon>
        <taxon>Myxococcota</taxon>
        <taxon>Polyangia</taxon>
        <taxon>Polyangiales</taxon>
        <taxon>Polyangiaceae</taxon>
        <taxon>Sorangium</taxon>
    </lineage>
</organism>
<protein>
    <recommendedName>
        <fullName evidence="1">Double-GTPase 1 domain-containing protein</fullName>
    </recommendedName>
</protein>
<sequence>MSNSANLLFIGLPGSGKTTFLAALWHVLSDRSSSTTLKLRKLSGDRTYLNQITKEWRECSQVPRTNLQTEQVVVLHLDGERFGAFDLSIPDLAGEAFKQQLTDRRMSRHHNGFVQDATGVMLFLHPDVQKGTQLSVARRLEAELSASQKGDAATTSTMANTWSPDMLPTQAQLVELLQFVLERTQRRLRVAVVVSAWDLVDHLGAPRAFVARELPLLQQFLEANDDLFEHSIFGVSAQGGDITVEAKKQTLLELDDALKRIKVREDQHTSQDITKPIAWLLRGR</sequence>
<comment type="caution">
    <text evidence="2">The sequence shown here is derived from an EMBL/GenBank/DDBJ whole genome shotgun (WGS) entry which is preliminary data.</text>
</comment>
<gene>
    <name evidence="2" type="ORF">POL72_16725</name>
</gene>
<feature type="domain" description="Double-GTPase 1" evidence="1">
    <location>
        <begin position="8"/>
        <end position="280"/>
    </location>
</feature>
<dbReference type="InterPro" id="IPR027417">
    <property type="entry name" value="P-loop_NTPase"/>
</dbReference>